<dbReference type="EMBL" id="JAVIKH010000008">
    <property type="protein sequence ID" value="MDX8336219.1"/>
    <property type="molecule type" value="Genomic_DNA"/>
</dbReference>
<protein>
    <recommendedName>
        <fullName evidence="3">DUF1292 domain-containing protein</fullName>
    </recommendedName>
</protein>
<evidence type="ECO:0008006" key="3">
    <source>
        <dbReference type="Google" id="ProtNLM"/>
    </source>
</evidence>
<gene>
    <name evidence="1" type="ORF">RFV38_06895</name>
</gene>
<keyword evidence="2" id="KW-1185">Reference proteome</keyword>
<sequence>MYSQGETFYHNIDDEEFELTVLENLIIRDKEYLITEDFDGTNYIFLYDEDEDDLIFVDDSSEINAVLDYWKEEYLGADNIGDWDDDEYYDREDSFDHDDYYDMGYDDDEKDYY</sequence>
<evidence type="ECO:0000313" key="2">
    <source>
        <dbReference type="Proteomes" id="UP001279681"/>
    </source>
</evidence>
<organism evidence="1 2">
    <name type="scientific">Candidatus Cetobacterium colombiensis</name>
    <dbReference type="NCBI Taxonomy" id="3073100"/>
    <lineage>
        <taxon>Bacteria</taxon>
        <taxon>Fusobacteriati</taxon>
        <taxon>Fusobacteriota</taxon>
        <taxon>Fusobacteriia</taxon>
        <taxon>Fusobacteriales</taxon>
        <taxon>Fusobacteriaceae</taxon>
        <taxon>Cetobacterium</taxon>
    </lineage>
</organism>
<comment type="caution">
    <text evidence="1">The sequence shown here is derived from an EMBL/GenBank/DDBJ whole genome shotgun (WGS) entry which is preliminary data.</text>
</comment>
<evidence type="ECO:0000313" key="1">
    <source>
        <dbReference type="EMBL" id="MDX8336219.1"/>
    </source>
</evidence>
<accession>A0ABU4WC01</accession>
<name>A0ABU4WC01_9FUSO</name>
<reference evidence="2" key="1">
    <citation type="submission" date="2023-07" db="EMBL/GenBank/DDBJ databases">
        <authorList>
            <person name="Colorado M.A."/>
            <person name="Villamil L.M."/>
            <person name="Melo J.F."/>
            <person name="Rodriguez J.A."/>
            <person name="Ruiz R.Y."/>
        </authorList>
    </citation>
    <scope>NUCLEOTIDE SEQUENCE [LARGE SCALE GENOMIC DNA]</scope>
    <source>
        <strain evidence="2">C33</strain>
    </source>
</reference>
<dbReference type="Proteomes" id="UP001279681">
    <property type="component" value="Unassembled WGS sequence"/>
</dbReference>
<dbReference type="RefSeq" id="WP_320313624.1">
    <property type="nucleotide sequence ID" value="NZ_JAVIKH010000008.1"/>
</dbReference>
<proteinExistence type="predicted"/>